<dbReference type="Proteomes" id="UP000515804">
    <property type="component" value="Chromosome"/>
</dbReference>
<dbReference type="PROSITE" id="PS51257">
    <property type="entry name" value="PROKAR_LIPOPROTEIN"/>
    <property type="match status" value="1"/>
</dbReference>
<dbReference type="InterPro" id="IPR016582">
    <property type="entry name" value="OHBut_olig_hydro_put"/>
</dbReference>
<reference evidence="3 4" key="1">
    <citation type="submission" date="2020-08" db="EMBL/GenBank/DDBJ databases">
        <title>Genome sequence of Thermomonas carbonis KCTC 42013T.</title>
        <authorList>
            <person name="Hyun D.-W."/>
            <person name="Bae J.-W."/>
        </authorList>
    </citation>
    <scope>NUCLEOTIDE SEQUENCE [LARGE SCALE GENOMIC DNA]</scope>
    <source>
        <strain evidence="3 4">KCTC 42013</strain>
    </source>
</reference>
<feature type="chain" id="PRO_5028940644" evidence="2">
    <location>
        <begin position="21"/>
        <end position="593"/>
    </location>
</feature>
<proteinExistence type="predicted"/>
<evidence type="ECO:0000313" key="4">
    <source>
        <dbReference type="Proteomes" id="UP000515804"/>
    </source>
</evidence>
<dbReference type="RefSeq" id="WP_187552199.1">
    <property type="nucleotide sequence ID" value="NZ_BMZL01000001.1"/>
</dbReference>
<feature type="signal peptide" evidence="2">
    <location>
        <begin position="1"/>
        <end position="20"/>
    </location>
</feature>
<keyword evidence="4" id="KW-1185">Reference proteome</keyword>
<accession>A0A7G9SPA7</accession>
<dbReference type="Gene3D" id="3.40.50.1820">
    <property type="entry name" value="alpha/beta hydrolase"/>
    <property type="match status" value="1"/>
</dbReference>
<dbReference type="GO" id="GO:0005615">
    <property type="term" value="C:extracellular space"/>
    <property type="evidence" value="ECO:0007669"/>
    <property type="project" value="InterPro"/>
</dbReference>
<dbReference type="AlphaFoldDB" id="A0A7G9SPA7"/>
<dbReference type="EMBL" id="CP060719">
    <property type="protein sequence ID" value="QNN69682.1"/>
    <property type="molecule type" value="Genomic_DNA"/>
</dbReference>
<name>A0A7G9SPA7_9GAMM</name>
<dbReference type="InterPro" id="IPR029058">
    <property type="entry name" value="AB_hydrolase_fold"/>
</dbReference>
<gene>
    <name evidence="3" type="ORF">H9L16_13615</name>
</gene>
<sequence length="593" mass="61691">MNRFQSCACIATILLLGACASTTSTSGSRMFSQPRNSDHRGQDDLLTAGLGLAGLRAMMPPAFVDAAHPAPEELRRRALWANWRGIADIALGGGYGELYGSVASVPGREFSAFATLPGASQTHRVLLQLPDDFDTAKRCVVVAASSGSRGIYGAIAVAGAWGLPRGCAVVYTDKSAGTDYFDADAGQGIDAAGQVAGADAALAFKPLAAASGIAYKHAHSQDNPEADWGRHVKQAAEFALATLNEQLPGQARFTFANTRVIAVGISNGGGAVLRAAELEGDWLDAVVAGEPNVLVEGHGARNLYDYTTEAALLMPCALPALGLPAAPGADTKCAALAAQGLLSGSDLKAQQQDALAKLHASGWTNAALRAGSISVGFDLWRAIGVGYASAYGRYVADAHPCGYRYSALGADLSPRTATDVERASWWADASGIPPGAGVGIVDPDPAIDLGLKGLQCLRGLWIGDSADALRVRKGIAETRAGLPRAGLPVIVLHGTDDGLVPQAFSSAPYVAMAQAAGRDVRYWQVRNAQHFDAFLAFPQYEAVYLPLLPYVYEALDRVDAHLDGKGALPVDAVIATVPRAGKPLSSENLALPR</sequence>
<evidence type="ECO:0000313" key="3">
    <source>
        <dbReference type="EMBL" id="QNN69682.1"/>
    </source>
</evidence>
<organism evidence="3 4">
    <name type="scientific">Thermomonas carbonis</name>
    <dbReference type="NCBI Taxonomy" id="1463158"/>
    <lineage>
        <taxon>Bacteria</taxon>
        <taxon>Pseudomonadati</taxon>
        <taxon>Pseudomonadota</taxon>
        <taxon>Gammaproteobacteria</taxon>
        <taxon>Lysobacterales</taxon>
        <taxon>Lysobacteraceae</taxon>
        <taxon>Thermomonas</taxon>
    </lineage>
</organism>
<dbReference type="GO" id="GO:0047989">
    <property type="term" value="F:hydroxybutyrate-dimer hydrolase activity"/>
    <property type="evidence" value="ECO:0007669"/>
    <property type="project" value="InterPro"/>
</dbReference>
<dbReference type="GO" id="GO:0019605">
    <property type="term" value="P:butyrate metabolic process"/>
    <property type="evidence" value="ECO:0007669"/>
    <property type="project" value="InterPro"/>
</dbReference>
<dbReference type="SUPFAM" id="SSF53474">
    <property type="entry name" value="alpha/beta-Hydrolases"/>
    <property type="match status" value="1"/>
</dbReference>
<evidence type="ECO:0000256" key="1">
    <source>
        <dbReference type="ARBA" id="ARBA00022801"/>
    </source>
</evidence>
<dbReference type="Pfam" id="PF10605">
    <property type="entry name" value="3HBOH"/>
    <property type="match status" value="1"/>
</dbReference>
<keyword evidence="1" id="KW-0378">Hydrolase</keyword>
<dbReference type="KEGG" id="tcn:H9L16_13615"/>
<keyword evidence="2" id="KW-0732">Signal</keyword>
<evidence type="ECO:0000256" key="2">
    <source>
        <dbReference type="SAM" id="SignalP"/>
    </source>
</evidence>
<protein>
    <submittedName>
        <fullName evidence="3">Hydrogenase</fullName>
    </submittedName>
</protein>